<feature type="transmembrane region" description="Helical" evidence="5">
    <location>
        <begin position="12"/>
        <end position="30"/>
    </location>
</feature>
<dbReference type="Pfam" id="PF04193">
    <property type="entry name" value="PQ-loop"/>
    <property type="match status" value="1"/>
</dbReference>
<dbReference type="Gene3D" id="1.20.1280.290">
    <property type="match status" value="1"/>
</dbReference>
<dbReference type="EMBL" id="KV460209">
    <property type="protein sequence ID" value="OBU00234.1"/>
    <property type="molecule type" value="Genomic_DNA"/>
</dbReference>
<dbReference type="RefSeq" id="XP_018133966.1">
    <property type="nucleotide sequence ID" value="XM_018271176.1"/>
</dbReference>
<comment type="subcellular location">
    <subcellularLocation>
        <location evidence="1">Membrane</location>
        <topology evidence="1">Multi-pass membrane protein</topology>
    </subcellularLocation>
</comment>
<evidence type="ECO:0000256" key="3">
    <source>
        <dbReference type="ARBA" id="ARBA00022989"/>
    </source>
</evidence>
<protein>
    <submittedName>
        <fullName evidence="6">Uncharacterized protein</fullName>
    </submittedName>
</protein>
<feature type="transmembrane region" description="Helical" evidence="5">
    <location>
        <begin position="231"/>
        <end position="258"/>
    </location>
</feature>
<keyword evidence="4 5" id="KW-0472">Membrane</keyword>
<dbReference type="GO" id="GO:0016020">
    <property type="term" value="C:membrane"/>
    <property type="evidence" value="ECO:0007669"/>
    <property type="project" value="UniProtKB-SubCell"/>
</dbReference>
<evidence type="ECO:0000313" key="7">
    <source>
        <dbReference type="Proteomes" id="UP000091956"/>
    </source>
</evidence>
<dbReference type="STRING" id="342668.A0A1B8GWM4"/>
<evidence type="ECO:0000256" key="2">
    <source>
        <dbReference type="ARBA" id="ARBA00022692"/>
    </source>
</evidence>
<keyword evidence="7" id="KW-1185">Reference proteome</keyword>
<dbReference type="Proteomes" id="UP000091956">
    <property type="component" value="Unassembled WGS sequence"/>
</dbReference>
<dbReference type="GeneID" id="28835044"/>
<evidence type="ECO:0000256" key="4">
    <source>
        <dbReference type="ARBA" id="ARBA00023136"/>
    </source>
</evidence>
<feature type="transmembrane region" description="Helical" evidence="5">
    <location>
        <begin position="42"/>
        <end position="62"/>
    </location>
</feature>
<dbReference type="OrthoDB" id="5139341at2759"/>
<evidence type="ECO:0000256" key="5">
    <source>
        <dbReference type="SAM" id="Phobius"/>
    </source>
</evidence>
<evidence type="ECO:0000256" key="1">
    <source>
        <dbReference type="ARBA" id="ARBA00004141"/>
    </source>
</evidence>
<keyword evidence="3 5" id="KW-1133">Transmembrane helix</keyword>
<accession>A0A1B8GWM4</accession>
<feature type="transmembrane region" description="Helical" evidence="5">
    <location>
        <begin position="152"/>
        <end position="178"/>
    </location>
</feature>
<gene>
    <name evidence="6" type="ORF">VE01_01658</name>
</gene>
<dbReference type="InterPro" id="IPR006603">
    <property type="entry name" value="PQ-loop_rpt"/>
</dbReference>
<keyword evidence="2 5" id="KW-0812">Transmembrane</keyword>
<sequence length="281" mass="31447">MAYTETPDSHRTILIVLTALSFLPQLYQLWSKKDSKGISISYVLANLLVATEQLTLVTYVTINVPESAGGSFTHDPLSTGDWLNLVQTLVTWLLFLVLFSLCLHLSPPRHNSRPYINMYALFLPISLIPEAIDLVGGTPNSTSWPRQDYQQMFAFFHAILINPIVTLIGALSFFFQAAQTQHYHAKQSALSLWGLAVQTVVFALVATSWVWRVVYAEAWDPLFGSDGFWHWYFSYGYPVVVNGVFAAVQFGLLLFVVWRRWGRVGEGGKGGDGETEPLLGP</sequence>
<reference evidence="7" key="2">
    <citation type="journal article" date="2018" name="Nat. Commun.">
        <title>Extreme sensitivity to ultraviolet light in the fungal pathogen causing white-nose syndrome of bats.</title>
        <authorList>
            <person name="Palmer J.M."/>
            <person name="Drees K.P."/>
            <person name="Foster J.T."/>
            <person name="Lindner D.L."/>
        </authorList>
    </citation>
    <scope>NUCLEOTIDE SEQUENCE [LARGE SCALE GENOMIC DNA]</scope>
    <source>
        <strain evidence="7">UAMH 10579</strain>
    </source>
</reference>
<feature type="transmembrane region" description="Helical" evidence="5">
    <location>
        <begin position="82"/>
        <end position="103"/>
    </location>
</feature>
<organism evidence="6 7">
    <name type="scientific">Pseudogymnoascus verrucosus</name>
    <dbReference type="NCBI Taxonomy" id="342668"/>
    <lineage>
        <taxon>Eukaryota</taxon>
        <taxon>Fungi</taxon>
        <taxon>Dikarya</taxon>
        <taxon>Ascomycota</taxon>
        <taxon>Pezizomycotina</taxon>
        <taxon>Leotiomycetes</taxon>
        <taxon>Thelebolales</taxon>
        <taxon>Thelebolaceae</taxon>
        <taxon>Pseudogymnoascus</taxon>
    </lineage>
</organism>
<reference evidence="6 7" key="1">
    <citation type="submission" date="2016-03" db="EMBL/GenBank/DDBJ databases">
        <title>Comparative genomics of Pseudogymnoascus destructans, the fungus causing white-nose syndrome of bats.</title>
        <authorList>
            <person name="Palmer J.M."/>
            <person name="Drees K.P."/>
            <person name="Foster J.T."/>
            <person name="Lindner D.L."/>
        </authorList>
    </citation>
    <scope>NUCLEOTIDE SEQUENCE [LARGE SCALE GENOMIC DNA]</scope>
    <source>
        <strain evidence="6 7">UAMH 10579</strain>
    </source>
</reference>
<name>A0A1B8GWM4_9PEZI</name>
<proteinExistence type="predicted"/>
<feature type="transmembrane region" description="Helical" evidence="5">
    <location>
        <begin position="115"/>
        <end position="132"/>
    </location>
</feature>
<evidence type="ECO:0000313" key="6">
    <source>
        <dbReference type="EMBL" id="OBU00234.1"/>
    </source>
</evidence>
<feature type="transmembrane region" description="Helical" evidence="5">
    <location>
        <begin position="190"/>
        <end position="211"/>
    </location>
</feature>
<dbReference type="AlphaFoldDB" id="A0A1B8GWM4"/>